<reference evidence="6 7" key="1">
    <citation type="submission" date="2016-10" db="EMBL/GenBank/DDBJ databases">
        <authorList>
            <person name="de Groot N.N."/>
        </authorList>
    </citation>
    <scope>NUCLEOTIDE SEQUENCE [LARGE SCALE GENOMIC DNA]</scope>
    <source>
        <strain evidence="6 7">DSM 21650</strain>
    </source>
</reference>
<evidence type="ECO:0000313" key="7">
    <source>
        <dbReference type="Proteomes" id="UP000198625"/>
    </source>
</evidence>
<dbReference type="InterPro" id="IPR027417">
    <property type="entry name" value="P-loop_NTPase"/>
</dbReference>
<dbReference type="InterPro" id="IPR050611">
    <property type="entry name" value="ABCF"/>
</dbReference>
<dbReference type="InterPro" id="IPR003439">
    <property type="entry name" value="ABC_transporter-like_ATP-bd"/>
</dbReference>
<dbReference type="EMBL" id="FNQE01000011">
    <property type="protein sequence ID" value="SDY92782.1"/>
    <property type="molecule type" value="Genomic_DNA"/>
</dbReference>
<evidence type="ECO:0000256" key="3">
    <source>
        <dbReference type="ARBA" id="ARBA00022840"/>
    </source>
</evidence>
<keyword evidence="7" id="KW-1185">Reference proteome</keyword>
<gene>
    <name evidence="6" type="ORF">SAMN05660462_01275</name>
</gene>
<accession>A0A1H3NV62</accession>
<dbReference type="OrthoDB" id="9801441at2"/>
<feature type="region of interest" description="Disordered" evidence="4">
    <location>
        <begin position="36"/>
        <end position="66"/>
    </location>
</feature>
<dbReference type="PANTHER" id="PTHR19211:SF100">
    <property type="entry name" value="RIBOSOME PROTECTION PROTEIN VMLR"/>
    <property type="match status" value="1"/>
</dbReference>
<dbReference type="Pfam" id="PF00005">
    <property type="entry name" value="ABC_tran"/>
    <property type="match status" value="1"/>
</dbReference>
<dbReference type="Proteomes" id="UP000198625">
    <property type="component" value="Unassembled WGS sequence"/>
</dbReference>
<dbReference type="PROSITE" id="PS00211">
    <property type="entry name" value="ABC_TRANSPORTER_1"/>
    <property type="match status" value="1"/>
</dbReference>
<evidence type="ECO:0000313" key="6">
    <source>
        <dbReference type="EMBL" id="SDY92782.1"/>
    </source>
</evidence>
<keyword evidence="2" id="KW-0547">Nucleotide-binding</keyword>
<keyword evidence="1" id="KW-0677">Repeat</keyword>
<feature type="compositionally biased region" description="Polar residues" evidence="4">
    <location>
        <begin position="41"/>
        <end position="53"/>
    </location>
</feature>
<dbReference type="PANTHER" id="PTHR19211">
    <property type="entry name" value="ATP-BINDING TRANSPORT PROTEIN-RELATED"/>
    <property type="match status" value="1"/>
</dbReference>
<name>A0A1H3NV62_9FIRM</name>
<protein>
    <submittedName>
        <fullName evidence="6">ABC transporter</fullName>
    </submittedName>
</protein>
<dbReference type="AlphaFoldDB" id="A0A1H3NV62"/>
<evidence type="ECO:0000256" key="1">
    <source>
        <dbReference type="ARBA" id="ARBA00022737"/>
    </source>
</evidence>
<proteinExistence type="predicted"/>
<dbReference type="SMART" id="SM00382">
    <property type="entry name" value="AAA"/>
    <property type="match status" value="1"/>
</dbReference>
<evidence type="ECO:0000256" key="4">
    <source>
        <dbReference type="SAM" id="MobiDB-lite"/>
    </source>
</evidence>
<dbReference type="InterPro" id="IPR003593">
    <property type="entry name" value="AAA+_ATPase"/>
</dbReference>
<dbReference type="RefSeq" id="WP_091728765.1">
    <property type="nucleotide sequence ID" value="NZ_FNQE01000011.1"/>
</dbReference>
<dbReference type="Gene3D" id="3.40.50.300">
    <property type="entry name" value="P-loop containing nucleotide triphosphate hydrolases"/>
    <property type="match status" value="2"/>
</dbReference>
<feature type="domain" description="ABC transporter" evidence="5">
    <location>
        <begin position="110"/>
        <end position="299"/>
    </location>
</feature>
<dbReference type="GO" id="GO:0016887">
    <property type="term" value="F:ATP hydrolysis activity"/>
    <property type="evidence" value="ECO:0007669"/>
    <property type="project" value="InterPro"/>
</dbReference>
<dbReference type="GO" id="GO:0005524">
    <property type="term" value="F:ATP binding"/>
    <property type="evidence" value="ECO:0007669"/>
    <property type="project" value="UniProtKB-KW"/>
</dbReference>
<organism evidence="6 7">
    <name type="scientific">Proteiniborus ethanoligenes</name>
    <dbReference type="NCBI Taxonomy" id="415015"/>
    <lineage>
        <taxon>Bacteria</taxon>
        <taxon>Bacillati</taxon>
        <taxon>Bacillota</taxon>
        <taxon>Clostridia</taxon>
        <taxon>Eubacteriales</taxon>
        <taxon>Proteiniborus</taxon>
    </lineage>
</organism>
<keyword evidence="3" id="KW-0067">ATP-binding</keyword>
<evidence type="ECO:0000256" key="2">
    <source>
        <dbReference type="ARBA" id="ARBA00022741"/>
    </source>
</evidence>
<dbReference type="SUPFAM" id="SSF52540">
    <property type="entry name" value="P-loop containing nucleoside triphosphate hydrolases"/>
    <property type="match status" value="2"/>
</dbReference>
<evidence type="ECO:0000259" key="5">
    <source>
        <dbReference type="PROSITE" id="PS50893"/>
    </source>
</evidence>
<dbReference type="PROSITE" id="PS50893">
    <property type="entry name" value="ABC_TRANSPORTER_2"/>
    <property type="match status" value="1"/>
</dbReference>
<sequence length="301" mass="34023">MSEVIKAKDIYLEYSGKEILNIKELTVYEGERIGLVGNNGSGKTSKNKTQQGGRLSMQKPVGSKEKSINKAARNIEQRLENLDEVAPLRKEREVVFRQSQIIKLYNNYPIMGDNINKKLGNNHLFENATITIPLAKKVAIIGDNGAGKTTLLRMILSKDEAFTIAPKARIGYFEQQNYVSTSKETLIEFLLEDSDYKPSELIAMLVQMGFEKDDIKKSLFQLSGGELTKLMLLKILSGEYNIIVMDEPSTFLDTYAVDALEIMMKDYKGTIIFVTHDIILINNVADIIYEIKDRKINRIKG</sequence>
<dbReference type="InterPro" id="IPR017871">
    <property type="entry name" value="ABC_transporter-like_CS"/>
</dbReference>
<dbReference type="CDD" id="cd03221">
    <property type="entry name" value="ABCF_EF-3"/>
    <property type="match status" value="1"/>
</dbReference>
<dbReference type="STRING" id="415015.SAMN05660462_01275"/>